<dbReference type="InterPro" id="IPR006311">
    <property type="entry name" value="TAT_signal"/>
</dbReference>
<keyword evidence="2" id="KW-0472">Membrane</keyword>
<comment type="caution">
    <text evidence="3">The sequence shown here is derived from an EMBL/GenBank/DDBJ whole genome shotgun (WGS) entry which is preliminary data.</text>
</comment>
<proteinExistence type="predicted"/>
<evidence type="ECO:0000313" key="4">
    <source>
        <dbReference type="Proteomes" id="UP000030011"/>
    </source>
</evidence>
<dbReference type="OrthoDB" id="4996994at2"/>
<feature type="compositionally biased region" description="Low complexity" evidence="1">
    <location>
        <begin position="151"/>
        <end position="207"/>
    </location>
</feature>
<sequence length="248" mass="25856">MDDLEITKLTNTIWPTEDTRRARGTRRRVLRRISAGGFAMTFAGAGATGVALAGAAYADPNPNITICHATASATNPFNVLTIDAAAITTQGHDQHQDRRDVIPPFTYVAENTGETVTYPGLNWESNWSVDSAGVAQLREGDEVTVDQCKGKTSTETPTPSPTPTATTTPTPTVTVTPTVTATPTETPSGTSTPPGTSTPSQTPTKPVVETDGVDPAGIDFRLVGSGAALMLAGGSALVLVNRRRGLHS</sequence>
<reference evidence="3 4" key="1">
    <citation type="submission" date="2013-08" db="EMBL/GenBank/DDBJ databases">
        <title>The genome sequence of Knoellia subterranea.</title>
        <authorList>
            <person name="Zhu W."/>
            <person name="Wang G."/>
        </authorList>
    </citation>
    <scope>NUCLEOTIDE SEQUENCE [LARGE SCALE GENOMIC DNA]</scope>
    <source>
        <strain evidence="3 4">KCTC 19937</strain>
    </source>
</reference>
<organism evidence="3 4">
    <name type="scientific">Knoellia subterranea KCTC 19937</name>
    <dbReference type="NCBI Taxonomy" id="1385521"/>
    <lineage>
        <taxon>Bacteria</taxon>
        <taxon>Bacillati</taxon>
        <taxon>Actinomycetota</taxon>
        <taxon>Actinomycetes</taxon>
        <taxon>Micrococcales</taxon>
        <taxon>Intrasporangiaceae</taxon>
        <taxon>Knoellia</taxon>
    </lineage>
</organism>
<feature type="region of interest" description="Disordered" evidence="1">
    <location>
        <begin position="140"/>
        <end position="212"/>
    </location>
</feature>
<dbReference type="AlphaFoldDB" id="A0A0A0JL23"/>
<feature type="transmembrane region" description="Helical" evidence="2">
    <location>
        <begin position="222"/>
        <end position="240"/>
    </location>
</feature>
<dbReference type="PROSITE" id="PS51318">
    <property type="entry name" value="TAT"/>
    <property type="match status" value="1"/>
</dbReference>
<accession>A0A0A0JL23</accession>
<keyword evidence="2" id="KW-1133">Transmembrane helix</keyword>
<evidence type="ECO:0000256" key="2">
    <source>
        <dbReference type="SAM" id="Phobius"/>
    </source>
</evidence>
<dbReference type="EMBL" id="AVPK01000012">
    <property type="protein sequence ID" value="KGN36341.1"/>
    <property type="molecule type" value="Genomic_DNA"/>
</dbReference>
<evidence type="ECO:0000313" key="3">
    <source>
        <dbReference type="EMBL" id="KGN36341.1"/>
    </source>
</evidence>
<dbReference type="STRING" id="1385521.N803_05925"/>
<feature type="transmembrane region" description="Helical" evidence="2">
    <location>
        <begin position="33"/>
        <end position="58"/>
    </location>
</feature>
<keyword evidence="4" id="KW-1185">Reference proteome</keyword>
<dbReference type="eggNOG" id="ENOG5033EVW">
    <property type="taxonomic scope" value="Bacteria"/>
</dbReference>
<name>A0A0A0JL23_9MICO</name>
<evidence type="ECO:0000256" key="1">
    <source>
        <dbReference type="SAM" id="MobiDB-lite"/>
    </source>
</evidence>
<protein>
    <submittedName>
        <fullName evidence="3">Uncharacterized protein</fullName>
    </submittedName>
</protein>
<dbReference type="RefSeq" id="WP_035907038.1">
    <property type="nucleotide sequence ID" value="NZ_AVPK01000012.1"/>
</dbReference>
<keyword evidence="2" id="KW-0812">Transmembrane</keyword>
<dbReference type="Proteomes" id="UP000030011">
    <property type="component" value="Unassembled WGS sequence"/>
</dbReference>
<gene>
    <name evidence="3" type="ORF">N803_05925</name>
</gene>